<dbReference type="AlphaFoldDB" id="A0A9P3G4J5"/>
<reference evidence="4 5" key="1">
    <citation type="submission" date="2021-08" db="EMBL/GenBank/DDBJ databases">
        <title>Draft Genome Sequence of Phanerochaete sordida strain YK-624.</title>
        <authorList>
            <person name="Mori T."/>
            <person name="Dohra H."/>
            <person name="Suzuki T."/>
            <person name="Kawagishi H."/>
            <person name="Hirai H."/>
        </authorList>
    </citation>
    <scope>NUCLEOTIDE SEQUENCE [LARGE SCALE GENOMIC DNA]</scope>
    <source>
        <strain evidence="4 5">YK-624</strain>
    </source>
</reference>
<dbReference type="InterPro" id="IPR050546">
    <property type="entry name" value="Glycosyl_Hydrlase_16"/>
</dbReference>
<gene>
    <name evidence="4" type="ORF">PsYK624_051180</name>
</gene>
<evidence type="ECO:0000256" key="2">
    <source>
        <dbReference type="SAM" id="SignalP"/>
    </source>
</evidence>
<evidence type="ECO:0000256" key="1">
    <source>
        <dbReference type="SAM" id="MobiDB-lite"/>
    </source>
</evidence>
<feature type="region of interest" description="Disordered" evidence="1">
    <location>
        <begin position="334"/>
        <end position="376"/>
    </location>
</feature>
<name>A0A9P3G4J5_9APHY</name>
<dbReference type="GO" id="GO:0004553">
    <property type="term" value="F:hydrolase activity, hydrolyzing O-glycosyl compounds"/>
    <property type="evidence" value="ECO:0007669"/>
    <property type="project" value="InterPro"/>
</dbReference>
<comment type="caution">
    <text evidence="4">The sequence shown here is derived from an EMBL/GenBank/DDBJ whole genome shotgun (WGS) entry which is preliminary data.</text>
</comment>
<keyword evidence="2" id="KW-0732">Signal</keyword>
<organism evidence="4 5">
    <name type="scientific">Phanerochaete sordida</name>
    <dbReference type="NCBI Taxonomy" id="48140"/>
    <lineage>
        <taxon>Eukaryota</taxon>
        <taxon>Fungi</taxon>
        <taxon>Dikarya</taxon>
        <taxon>Basidiomycota</taxon>
        <taxon>Agaricomycotina</taxon>
        <taxon>Agaricomycetes</taxon>
        <taxon>Polyporales</taxon>
        <taxon>Phanerochaetaceae</taxon>
        <taxon>Phanerochaete</taxon>
    </lineage>
</organism>
<keyword evidence="5" id="KW-1185">Reference proteome</keyword>
<evidence type="ECO:0000313" key="4">
    <source>
        <dbReference type="EMBL" id="GJE89028.1"/>
    </source>
</evidence>
<dbReference type="Gene3D" id="2.60.120.200">
    <property type="match status" value="1"/>
</dbReference>
<evidence type="ECO:0000259" key="3">
    <source>
        <dbReference type="PROSITE" id="PS51762"/>
    </source>
</evidence>
<feature type="signal peptide" evidence="2">
    <location>
        <begin position="1"/>
        <end position="17"/>
    </location>
</feature>
<dbReference type="PANTHER" id="PTHR10963">
    <property type="entry name" value="GLYCOSYL HYDROLASE-RELATED"/>
    <property type="match status" value="1"/>
</dbReference>
<evidence type="ECO:0000313" key="5">
    <source>
        <dbReference type="Proteomes" id="UP000703269"/>
    </source>
</evidence>
<proteinExistence type="predicted"/>
<feature type="chain" id="PRO_5040214743" evidence="2">
    <location>
        <begin position="18"/>
        <end position="403"/>
    </location>
</feature>
<feature type="domain" description="GH16" evidence="3">
    <location>
        <begin position="24"/>
        <end position="281"/>
    </location>
</feature>
<dbReference type="PANTHER" id="PTHR10963:SF24">
    <property type="entry name" value="GLYCOSIDASE C21B10.07-RELATED"/>
    <property type="match status" value="1"/>
</dbReference>
<sequence length="403" mass="41902">MRSALLTLLCFTSAALAANLNLVKEYSGSGFFDEWDYYGHWDDLTNGNVIFVNKTDSTSLTYVTPSGQAIVAIDNTTFVPANNPRNAVSISSQDYFEIGTVFVIDVARLPWGCSVWPAIWTRGNGDWPATGEIDIIEGVNRMTFNQMALHTSPGCSAATGTDQTGSPSANTDCSPLSGCTVKENKPNSFGDDFNNNGGGVWAMQFDVSGIFIWFWQRSEIPSSITGASSTTGLDISAWGPPSAAWPSGPSCNISEHVSAQQLVIDITLCGDWAGLNTTYAQTCDNSTYNACYLTNVQYQGTYTDDAYFAINYIRAFAASNATVVPESMINGTSSASGASGASSTGTPPVTISSGASSASSGLSGSPTGGAGSPTQTGGALGSTYVPAILAGVAGVLVITGLSF</sequence>
<dbReference type="SUPFAM" id="SSF49899">
    <property type="entry name" value="Concanavalin A-like lectins/glucanases"/>
    <property type="match status" value="1"/>
</dbReference>
<dbReference type="EMBL" id="BPQB01000011">
    <property type="protein sequence ID" value="GJE89028.1"/>
    <property type="molecule type" value="Genomic_DNA"/>
</dbReference>
<dbReference type="InterPro" id="IPR013320">
    <property type="entry name" value="ConA-like_dom_sf"/>
</dbReference>
<dbReference type="GO" id="GO:0009251">
    <property type="term" value="P:glucan catabolic process"/>
    <property type="evidence" value="ECO:0007669"/>
    <property type="project" value="TreeGrafter"/>
</dbReference>
<feature type="compositionally biased region" description="Low complexity" evidence="1">
    <location>
        <begin position="334"/>
        <end position="365"/>
    </location>
</feature>
<keyword evidence="4" id="KW-0378">Hydrolase</keyword>
<protein>
    <submittedName>
        <fullName evidence="4">Glycoside hydrolase family 16 protein</fullName>
    </submittedName>
</protein>
<dbReference type="Proteomes" id="UP000703269">
    <property type="component" value="Unassembled WGS sequence"/>
</dbReference>
<dbReference type="InterPro" id="IPR000757">
    <property type="entry name" value="Beta-glucanase-like"/>
</dbReference>
<accession>A0A9P3G4J5</accession>
<dbReference type="Pfam" id="PF26113">
    <property type="entry name" value="GH16_XgeA"/>
    <property type="match status" value="1"/>
</dbReference>
<dbReference type="PROSITE" id="PS51762">
    <property type="entry name" value="GH16_2"/>
    <property type="match status" value="1"/>
</dbReference>
<dbReference type="OrthoDB" id="192832at2759"/>